<dbReference type="Gene3D" id="1.10.1200.10">
    <property type="entry name" value="ACP-like"/>
    <property type="match status" value="1"/>
</dbReference>
<dbReference type="RefSeq" id="WP_047263072.1">
    <property type="nucleotide sequence ID" value="NZ_CP011542.1"/>
</dbReference>
<dbReference type="SUPFAM" id="SSF47336">
    <property type="entry name" value="ACP-like"/>
    <property type="match status" value="1"/>
</dbReference>
<reference evidence="2 3" key="1">
    <citation type="journal article" date="2015" name="Genome Announc.">
        <title>Complete Genome Sequence of the Type Strain Corynebacterium mustelae DSM 45274, Isolated from Various Tissues of a Male Ferret with Lethal Sepsis.</title>
        <authorList>
            <person name="Ruckert C."/>
            <person name="Eimer J."/>
            <person name="Winkler A."/>
            <person name="Tauch A."/>
        </authorList>
    </citation>
    <scope>NUCLEOTIDE SEQUENCE [LARGE SCALE GENOMIC DNA]</scope>
    <source>
        <strain evidence="2 3">DSM 45274</strain>
    </source>
</reference>
<name>A0A0G3H5U1_9CORY</name>
<organism evidence="2 3">
    <name type="scientific">Corynebacterium mustelae</name>
    <dbReference type="NCBI Taxonomy" id="571915"/>
    <lineage>
        <taxon>Bacteria</taxon>
        <taxon>Bacillati</taxon>
        <taxon>Actinomycetota</taxon>
        <taxon>Actinomycetes</taxon>
        <taxon>Mycobacteriales</taxon>
        <taxon>Corynebacteriaceae</taxon>
        <taxon>Corynebacterium</taxon>
    </lineage>
</organism>
<dbReference type="EMBL" id="CP011542">
    <property type="protein sequence ID" value="AKK07193.1"/>
    <property type="molecule type" value="Genomic_DNA"/>
</dbReference>
<keyword evidence="3" id="KW-1185">Reference proteome</keyword>
<sequence>MTYQQSIILHFLSDLFDDEVQPGDNFIDLGGNSITALALEEQLAQKGIQVSINEILSEPIGEWGKRDA</sequence>
<dbReference type="KEGG" id="cmv:CMUST_14500"/>
<evidence type="ECO:0000313" key="2">
    <source>
        <dbReference type="EMBL" id="AKK07193.1"/>
    </source>
</evidence>
<proteinExistence type="predicted"/>
<gene>
    <name evidence="2" type="ORF">CMUST_14500</name>
</gene>
<dbReference type="Proteomes" id="UP000035199">
    <property type="component" value="Chromosome"/>
</dbReference>
<dbReference type="PATRIC" id="fig|571915.4.peg.3116"/>
<reference evidence="3" key="2">
    <citation type="submission" date="2015-05" db="EMBL/GenBank/DDBJ databases">
        <title>Complete genome sequence of Corynebacterium mustelae DSM 45274, isolated from various tissues of a male ferret with lethal sepsis.</title>
        <authorList>
            <person name="Ruckert C."/>
            <person name="Albersmeier A."/>
            <person name="Winkler A."/>
            <person name="Tauch A."/>
        </authorList>
    </citation>
    <scope>NUCLEOTIDE SEQUENCE [LARGE SCALE GENOMIC DNA]</scope>
    <source>
        <strain evidence="3">DSM 45274</strain>
    </source>
</reference>
<evidence type="ECO:0000259" key="1">
    <source>
        <dbReference type="Pfam" id="PF00550"/>
    </source>
</evidence>
<dbReference type="Pfam" id="PF00550">
    <property type="entry name" value="PP-binding"/>
    <property type="match status" value="1"/>
</dbReference>
<feature type="domain" description="Carrier" evidence="1">
    <location>
        <begin position="18"/>
        <end position="57"/>
    </location>
</feature>
<accession>A0A0G3H5U1</accession>
<dbReference type="InterPro" id="IPR036736">
    <property type="entry name" value="ACP-like_sf"/>
</dbReference>
<evidence type="ECO:0000313" key="3">
    <source>
        <dbReference type="Proteomes" id="UP000035199"/>
    </source>
</evidence>
<dbReference type="AlphaFoldDB" id="A0A0G3H5U1"/>
<dbReference type="STRING" id="571915.CMUST_14500"/>
<dbReference type="OrthoDB" id="2085352at2"/>
<protein>
    <submittedName>
        <fullName evidence="2">Aryl carrier domain</fullName>
    </submittedName>
</protein>
<dbReference type="InterPro" id="IPR009081">
    <property type="entry name" value="PP-bd_ACP"/>
</dbReference>